<evidence type="ECO:0000313" key="2">
    <source>
        <dbReference type="EMBL" id="QLL10298.1"/>
    </source>
</evidence>
<keyword evidence="3" id="KW-1185">Reference proteome</keyword>
<dbReference type="AlphaFoldDB" id="A0A7D6I986"/>
<sequence>MRLTLGHLDKTRALRTEDELRDLVTAIYNSPTTTQETNWLEWKSALNLSVAEGRFSVAKAILGFANRSVSEAQRSCEGVAYMVVGVEPGNAPGVPTFDHATLGQRVKTYADGPRWMAHYVELADVTVLVIVVEAPRAGDHIHTLQKEFSNDRTRHQAGTVFHRGTAQTQPAGPKELAMLEERLLDGRRNPGLDLEFEAQAEPLTRLSADIDEINDWLNRHEVYVRANSGEPPPPPPPPRSPNPSIGSLANLTSFVVPSSLGGMFGPQSATAEDGKEFNRRVEDYLARIRNGVVDHMVRGVVESDENKVVFTVGNETDDSVTGVKLTAKIPRTSLVVRGSPPAVEPLPRRLPKWPDRGTDYLTEIQMAALARETNNYVFDPREPSVVEKDTLFEATWDIGDLRPREWSDPLTLTIVAGPDAPSALDIELTASSLSHRCTKSWKTSVTVGAGTWTIDNFLDAEIGD</sequence>
<feature type="region of interest" description="Disordered" evidence="1">
    <location>
        <begin position="225"/>
        <end position="249"/>
    </location>
</feature>
<evidence type="ECO:0000256" key="1">
    <source>
        <dbReference type="SAM" id="MobiDB-lite"/>
    </source>
</evidence>
<evidence type="ECO:0008006" key="4">
    <source>
        <dbReference type="Google" id="ProtNLM"/>
    </source>
</evidence>
<protein>
    <recommendedName>
        <fullName evidence="4">Schlafen AlbA-2 domain-containing protein</fullName>
    </recommendedName>
</protein>
<reference evidence="2 3" key="2">
    <citation type="submission" date="2020-07" db="EMBL/GenBank/DDBJ databases">
        <authorList>
            <person name="Yu X."/>
        </authorList>
    </citation>
    <scope>NUCLEOTIDE SEQUENCE [LARGE SCALE GENOMIC DNA]</scope>
    <source>
        <strain evidence="3">24</strain>
    </source>
</reference>
<name>A0A7D6I986_9MYCO</name>
<proteinExistence type="predicted"/>
<feature type="compositionally biased region" description="Pro residues" evidence="1">
    <location>
        <begin position="230"/>
        <end position="241"/>
    </location>
</feature>
<dbReference type="Proteomes" id="UP000510682">
    <property type="component" value="Chromosome"/>
</dbReference>
<gene>
    <name evidence="2" type="ORF">H0P51_17260</name>
</gene>
<reference evidence="3" key="3">
    <citation type="submission" date="2023-07" db="EMBL/GenBank/DDBJ databases">
        <title>Description of Mycobacterium gordonae subsp. intergordonae subsp.nov. and Mycobacterium gordonae subsp. gordonae subsp. nov.</title>
        <authorList>
            <person name="Huang H."/>
        </authorList>
    </citation>
    <scope>NUCLEOTIDE SEQUENCE [LARGE SCALE GENOMIC DNA]</scope>
    <source>
        <strain evidence="3">24</strain>
    </source>
</reference>
<evidence type="ECO:0000313" key="3">
    <source>
        <dbReference type="Proteomes" id="UP000510682"/>
    </source>
</evidence>
<reference evidence="3" key="1">
    <citation type="submission" date="2020-07" db="EMBL/GenBank/DDBJ databases">
        <title>Description of Mycobacterium gordonae subsp. intergordonae subsp.nov. and Mycobacterium gordonae subsp. gordonae subsp. nov.</title>
        <authorList>
            <person name="Yu X."/>
        </authorList>
    </citation>
    <scope>NUCLEOTIDE SEQUENCE [LARGE SCALE GENOMIC DNA]</scope>
    <source>
        <strain evidence="3">24</strain>
    </source>
</reference>
<dbReference type="EMBL" id="CP059165">
    <property type="protein sequence ID" value="QLL10298.1"/>
    <property type="molecule type" value="Genomic_DNA"/>
</dbReference>
<accession>A0A7D6I986</accession>
<dbReference type="KEGG" id="mgor:H0P51_17260"/>
<organism evidence="2 3">
    <name type="scientific">Mycobacterium vicinigordonae</name>
    <dbReference type="NCBI Taxonomy" id="1719132"/>
    <lineage>
        <taxon>Bacteria</taxon>
        <taxon>Bacillati</taxon>
        <taxon>Actinomycetota</taxon>
        <taxon>Actinomycetes</taxon>
        <taxon>Mycobacteriales</taxon>
        <taxon>Mycobacteriaceae</taxon>
        <taxon>Mycobacterium</taxon>
    </lineage>
</organism>